<protein>
    <submittedName>
        <fullName evidence="4">PENTATRICOPEPTIDE REPEAT-CONTAINING PROTEIN-RELATED</fullName>
    </submittedName>
</protein>
<dbReference type="PROSITE" id="PS51375">
    <property type="entry name" value="PPR"/>
    <property type="match status" value="3"/>
</dbReference>
<feature type="repeat" description="PPR" evidence="3">
    <location>
        <begin position="1"/>
        <end position="26"/>
    </location>
</feature>
<dbReference type="PANTHER" id="PTHR47941">
    <property type="entry name" value="PENTATRICOPEPTIDE REPEAT-CONTAINING PROTEIN 3, MITOCHONDRIAL"/>
    <property type="match status" value="1"/>
</dbReference>
<name>A0A9Q0VR15_9ROSI</name>
<feature type="repeat" description="PPR" evidence="3">
    <location>
        <begin position="27"/>
        <end position="61"/>
    </location>
</feature>
<organism evidence="4 5">
    <name type="scientific">Salix koriyanagi</name>
    <dbReference type="NCBI Taxonomy" id="2511006"/>
    <lineage>
        <taxon>Eukaryota</taxon>
        <taxon>Viridiplantae</taxon>
        <taxon>Streptophyta</taxon>
        <taxon>Embryophyta</taxon>
        <taxon>Tracheophyta</taxon>
        <taxon>Spermatophyta</taxon>
        <taxon>Magnoliopsida</taxon>
        <taxon>eudicotyledons</taxon>
        <taxon>Gunneridae</taxon>
        <taxon>Pentapetalae</taxon>
        <taxon>rosids</taxon>
        <taxon>fabids</taxon>
        <taxon>Malpighiales</taxon>
        <taxon>Salicaceae</taxon>
        <taxon>Saliceae</taxon>
        <taxon>Salix</taxon>
    </lineage>
</organism>
<evidence type="ECO:0000256" key="2">
    <source>
        <dbReference type="ARBA" id="ARBA00022737"/>
    </source>
</evidence>
<gene>
    <name evidence="4" type="ORF">OIU74_027555</name>
</gene>
<proteinExistence type="inferred from homology"/>
<dbReference type="InterPro" id="IPR002885">
    <property type="entry name" value="PPR_rpt"/>
</dbReference>
<dbReference type="Proteomes" id="UP001151752">
    <property type="component" value="Unassembled WGS sequence"/>
</dbReference>
<keyword evidence="5" id="KW-1185">Reference proteome</keyword>
<dbReference type="InterPro" id="IPR011990">
    <property type="entry name" value="TPR-like_helical_dom_sf"/>
</dbReference>
<evidence type="ECO:0000256" key="1">
    <source>
        <dbReference type="ARBA" id="ARBA00007626"/>
    </source>
</evidence>
<dbReference type="NCBIfam" id="TIGR00756">
    <property type="entry name" value="PPR"/>
    <property type="match status" value="3"/>
</dbReference>
<reference evidence="4" key="1">
    <citation type="submission" date="2022-11" db="EMBL/GenBank/DDBJ databases">
        <authorList>
            <person name="Hyden B.L."/>
            <person name="Feng K."/>
            <person name="Yates T."/>
            <person name="Jawdy S."/>
            <person name="Smart L.B."/>
            <person name="Muchero W."/>
        </authorList>
    </citation>
    <scope>NUCLEOTIDE SEQUENCE</scope>
    <source>
        <tissue evidence="4">Shoot tip</tissue>
    </source>
</reference>
<comment type="similarity">
    <text evidence="1">Belongs to the PPR family. P subfamily.</text>
</comment>
<accession>A0A9Q0VR15</accession>
<feature type="repeat" description="PPR" evidence="3">
    <location>
        <begin position="62"/>
        <end position="96"/>
    </location>
</feature>
<evidence type="ECO:0000313" key="4">
    <source>
        <dbReference type="EMBL" id="KAJ6752751.1"/>
    </source>
</evidence>
<dbReference type="Pfam" id="PF01535">
    <property type="entry name" value="PPR"/>
    <property type="match status" value="1"/>
</dbReference>
<keyword evidence="2" id="KW-0677">Repeat</keyword>
<dbReference type="Gene3D" id="1.25.40.10">
    <property type="entry name" value="Tetratricopeptide repeat domain"/>
    <property type="match status" value="1"/>
</dbReference>
<dbReference type="EMBL" id="JAPFFM010000008">
    <property type="protein sequence ID" value="KAJ6752751.1"/>
    <property type="molecule type" value="Genomic_DNA"/>
</dbReference>
<reference evidence="4" key="2">
    <citation type="journal article" date="2023" name="Int. J. Mol. Sci.">
        <title>De Novo Assembly and Annotation of 11 Diverse Shrub Willow (Salix) Genomes Reveals Novel Gene Organization in Sex-Linked Regions.</title>
        <authorList>
            <person name="Hyden B."/>
            <person name="Feng K."/>
            <person name="Yates T.B."/>
            <person name="Jawdy S."/>
            <person name="Cereghino C."/>
            <person name="Smart L.B."/>
            <person name="Muchero W."/>
        </authorList>
    </citation>
    <scope>NUCLEOTIDE SEQUENCE</scope>
    <source>
        <tissue evidence="4">Shoot tip</tissue>
    </source>
</reference>
<dbReference type="Pfam" id="PF13041">
    <property type="entry name" value="PPR_2"/>
    <property type="match status" value="1"/>
</dbReference>
<comment type="caution">
    <text evidence="4">The sequence shown here is derived from an EMBL/GenBank/DDBJ whole genome shotgun (WGS) entry which is preliminary data.</text>
</comment>
<dbReference type="AlphaFoldDB" id="A0A9Q0VR15"/>
<sequence>MAICKGGYFREARKLVGEMTKRGLRPDKFTYTTLLDGSCKEGDLELGLEMKEEMEKEGIQLDNVAFTAIISGLCRDGKIVDAERTLREMLRAGPLIVVKLGFDLSVDQS</sequence>
<evidence type="ECO:0000313" key="5">
    <source>
        <dbReference type="Proteomes" id="UP001151752"/>
    </source>
</evidence>
<evidence type="ECO:0000256" key="3">
    <source>
        <dbReference type="PROSITE-ProRule" id="PRU00708"/>
    </source>
</evidence>